<evidence type="ECO:0000313" key="2">
    <source>
        <dbReference type="EMBL" id="GJT06020.1"/>
    </source>
</evidence>
<feature type="region of interest" description="Disordered" evidence="1">
    <location>
        <begin position="1"/>
        <end position="26"/>
    </location>
</feature>
<sequence length="82" mass="9290">MKSCFIAADTGKDTHDEDADINSSENDKQPLAKIIEKLHKENEHLKQTSKDLYDSIKKTRIQEKVFANVAVLKHGIKKLKGL</sequence>
<reference evidence="2" key="2">
    <citation type="submission" date="2022-01" db="EMBL/GenBank/DDBJ databases">
        <authorList>
            <person name="Yamashiro T."/>
            <person name="Shiraishi A."/>
            <person name="Satake H."/>
            <person name="Nakayama K."/>
        </authorList>
    </citation>
    <scope>NUCLEOTIDE SEQUENCE</scope>
</reference>
<gene>
    <name evidence="2" type="ORF">Tco_0840482</name>
</gene>
<accession>A0ABQ5ATP0</accession>
<organism evidence="2 3">
    <name type="scientific">Tanacetum coccineum</name>
    <dbReference type="NCBI Taxonomy" id="301880"/>
    <lineage>
        <taxon>Eukaryota</taxon>
        <taxon>Viridiplantae</taxon>
        <taxon>Streptophyta</taxon>
        <taxon>Embryophyta</taxon>
        <taxon>Tracheophyta</taxon>
        <taxon>Spermatophyta</taxon>
        <taxon>Magnoliopsida</taxon>
        <taxon>eudicotyledons</taxon>
        <taxon>Gunneridae</taxon>
        <taxon>Pentapetalae</taxon>
        <taxon>asterids</taxon>
        <taxon>campanulids</taxon>
        <taxon>Asterales</taxon>
        <taxon>Asteraceae</taxon>
        <taxon>Asteroideae</taxon>
        <taxon>Anthemideae</taxon>
        <taxon>Anthemidinae</taxon>
        <taxon>Tanacetum</taxon>
    </lineage>
</organism>
<proteinExistence type="predicted"/>
<comment type="caution">
    <text evidence="2">The sequence shown here is derived from an EMBL/GenBank/DDBJ whole genome shotgun (WGS) entry which is preliminary data.</text>
</comment>
<reference evidence="2" key="1">
    <citation type="journal article" date="2022" name="Int. J. Mol. Sci.">
        <title>Draft Genome of Tanacetum Coccineum: Genomic Comparison of Closely Related Tanacetum-Family Plants.</title>
        <authorList>
            <person name="Yamashiro T."/>
            <person name="Shiraishi A."/>
            <person name="Nakayama K."/>
            <person name="Satake H."/>
        </authorList>
    </citation>
    <scope>NUCLEOTIDE SEQUENCE</scope>
</reference>
<evidence type="ECO:0000313" key="3">
    <source>
        <dbReference type="Proteomes" id="UP001151760"/>
    </source>
</evidence>
<protein>
    <submittedName>
        <fullName evidence="2">Uncharacterized protein</fullName>
    </submittedName>
</protein>
<dbReference type="EMBL" id="BQNB010012633">
    <property type="protein sequence ID" value="GJT06020.1"/>
    <property type="molecule type" value="Genomic_DNA"/>
</dbReference>
<evidence type="ECO:0000256" key="1">
    <source>
        <dbReference type="SAM" id="MobiDB-lite"/>
    </source>
</evidence>
<dbReference type="Proteomes" id="UP001151760">
    <property type="component" value="Unassembled WGS sequence"/>
</dbReference>
<keyword evidence="3" id="KW-1185">Reference proteome</keyword>
<name>A0ABQ5ATP0_9ASTR</name>